<comment type="caution">
    <text evidence="8">The sequence shown here is derived from an EMBL/GenBank/DDBJ whole genome shotgun (WGS) entry which is preliminary data.</text>
</comment>
<dbReference type="InterPro" id="IPR017900">
    <property type="entry name" value="4Fe4S_Fe_S_CS"/>
</dbReference>
<evidence type="ECO:0000313" key="8">
    <source>
        <dbReference type="EMBL" id="MBI3015239.1"/>
    </source>
</evidence>
<feature type="binding site" evidence="6">
    <location>
        <position position="109"/>
    </location>
    <ligand>
        <name>[4Fe-4S] cluster</name>
        <dbReference type="ChEBI" id="CHEBI:49883"/>
        <label>2</label>
    </ligand>
</feature>
<evidence type="ECO:0000256" key="6">
    <source>
        <dbReference type="HAMAP-Rule" id="MF_01351"/>
    </source>
</evidence>
<name>A0A932GQD6_UNCTE</name>
<comment type="similarity">
    <text evidence="6">Belongs to the complex I 23 kDa subunit family.</text>
</comment>
<feature type="binding site" evidence="6">
    <location>
        <position position="119"/>
    </location>
    <ligand>
        <name>[4Fe-4S] cluster</name>
        <dbReference type="ChEBI" id="CHEBI:49883"/>
        <label>1</label>
    </ligand>
</feature>
<proteinExistence type="inferred from homology"/>
<protein>
    <recommendedName>
        <fullName evidence="6">NADH-quinone oxidoreductase subunit I</fullName>
        <ecNumber evidence="6">7.1.1.-</ecNumber>
    </recommendedName>
    <alternativeName>
        <fullName evidence="6">NADH dehydrogenase I subunit I</fullName>
    </alternativeName>
    <alternativeName>
        <fullName evidence="6">NDH-1 subunit I</fullName>
    </alternativeName>
</protein>
<feature type="binding site" evidence="6">
    <location>
        <position position="64"/>
    </location>
    <ligand>
        <name>[4Fe-4S] cluster</name>
        <dbReference type="ChEBI" id="CHEBI:49883"/>
        <label>1</label>
    </ligand>
</feature>
<comment type="catalytic activity">
    <reaction evidence="6">
        <text>a quinone + NADH + 5 H(+)(in) = a quinol + NAD(+) + 4 H(+)(out)</text>
        <dbReference type="Rhea" id="RHEA:57888"/>
        <dbReference type="ChEBI" id="CHEBI:15378"/>
        <dbReference type="ChEBI" id="CHEBI:24646"/>
        <dbReference type="ChEBI" id="CHEBI:57540"/>
        <dbReference type="ChEBI" id="CHEBI:57945"/>
        <dbReference type="ChEBI" id="CHEBI:132124"/>
    </reaction>
</comment>
<keyword evidence="4 6" id="KW-0408">Iron</keyword>
<feature type="binding site" evidence="6">
    <location>
        <position position="115"/>
    </location>
    <ligand>
        <name>[4Fe-4S] cluster</name>
        <dbReference type="ChEBI" id="CHEBI:49883"/>
        <label>2</label>
    </ligand>
</feature>
<feature type="domain" description="4Fe-4S ferredoxin-type" evidence="7">
    <location>
        <begin position="100"/>
        <end position="129"/>
    </location>
</feature>
<reference evidence="8" key="1">
    <citation type="submission" date="2020-07" db="EMBL/GenBank/DDBJ databases">
        <title>Huge and variable diversity of episymbiotic CPR bacteria and DPANN archaea in groundwater ecosystems.</title>
        <authorList>
            <person name="He C.Y."/>
            <person name="Keren R."/>
            <person name="Whittaker M."/>
            <person name="Farag I.F."/>
            <person name="Doudna J."/>
            <person name="Cate J.H.D."/>
            <person name="Banfield J.F."/>
        </authorList>
    </citation>
    <scope>NUCLEOTIDE SEQUENCE</scope>
    <source>
        <strain evidence="8">NC_groundwater_717_Ag_S-0.2um_59_8</strain>
    </source>
</reference>
<evidence type="ECO:0000256" key="4">
    <source>
        <dbReference type="ARBA" id="ARBA00023004"/>
    </source>
</evidence>
<keyword evidence="6" id="KW-0830">Ubiquinone</keyword>
<evidence type="ECO:0000256" key="2">
    <source>
        <dbReference type="ARBA" id="ARBA00022723"/>
    </source>
</evidence>
<dbReference type="Pfam" id="PF12838">
    <property type="entry name" value="Fer4_7"/>
    <property type="match status" value="1"/>
</dbReference>
<evidence type="ECO:0000313" key="9">
    <source>
        <dbReference type="Proteomes" id="UP000741360"/>
    </source>
</evidence>
<organism evidence="8 9">
    <name type="scientific">Tectimicrobiota bacterium</name>
    <dbReference type="NCBI Taxonomy" id="2528274"/>
    <lineage>
        <taxon>Bacteria</taxon>
        <taxon>Pseudomonadati</taxon>
        <taxon>Nitrospinota/Tectimicrobiota group</taxon>
        <taxon>Candidatus Tectimicrobiota</taxon>
    </lineage>
</organism>
<comment type="function">
    <text evidence="6">NDH-1 shuttles electrons from NADH, via FMN and iron-sulfur (Fe-S) centers, to quinones in the respiratory chain. The immediate electron acceptor for the enzyme in this species is believed to be ubiquinone. Couples the redox reaction to proton translocation (for every two electrons transferred, four hydrogen ions are translocated across the cytoplasmic membrane), and thus conserves the redox energy in a proton gradient.</text>
</comment>
<dbReference type="SUPFAM" id="SSF54862">
    <property type="entry name" value="4Fe-4S ferredoxins"/>
    <property type="match status" value="1"/>
</dbReference>
<dbReference type="AlphaFoldDB" id="A0A932GQD6"/>
<comment type="cofactor">
    <cofactor evidence="6">
        <name>[4Fe-4S] cluster</name>
        <dbReference type="ChEBI" id="CHEBI:49883"/>
    </cofactor>
    <text evidence="6">Binds 2 [4Fe-4S] clusters per subunit.</text>
</comment>
<dbReference type="EMBL" id="JACPSX010000176">
    <property type="protein sequence ID" value="MBI3015239.1"/>
    <property type="molecule type" value="Genomic_DNA"/>
</dbReference>
<dbReference type="PROSITE" id="PS51379">
    <property type="entry name" value="4FE4S_FER_2"/>
    <property type="match status" value="2"/>
</dbReference>
<dbReference type="InterPro" id="IPR010226">
    <property type="entry name" value="NADH_quinone_OxRdtase_chainI"/>
</dbReference>
<keyword evidence="5 6" id="KW-0411">Iron-sulfur</keyword>
<keyword evidence="1 6" id="KW-0004">4Fe-4S</keyword>
<keyword evidence="6" id="KW-0520">NAD</keyword>
<dbReference type="PROSITE" id="PS00198">
    <property type="entry name" value="4FE4S_FER_1"/>
    <property type="match status" value="2"/>
</dbReference>
<feature type="domain" description="4Fe-4S ferredoxin-type" evidence="7">
    <location>
        <begin position="49"/>
        <end position="78"/>
    </location>
</feature>
<dbReference type="GO" id="GO:0050136">
    <property type="term" value="F:NADH dehydrogenase (quinone) (non-electrogenic) activity"/>
    <property type="evidence" value="ECO:0007669"/>
    <property type="project" value="UniProtKB-UniRule"/>
</dbReference>
<feature type="binding site" evidence="6">
    <location>
        <position position="68"/>
    </location>
    <ligand>
        <name>[4Fe-4S] cluster</name>
        <dbReference type="ChEBI" id="CHEBI:49883"/>
        <label>2</label>
    </ligand>
</feature>
<dbReference type="Gene3D" id="3.30.70.3270">
    <property type="match status" value="1"/>
</dbReference>
<dbReference type="PANTHER" id="PTHR10849">
    <property type="entry name" value="NADH DEHYDROGENASE UBIQUINONE IRON-SULFUR PROTEIN 8, MITOCHONDRIAL"/>
    <property type="match status" value="1"/>
</dbReference>
<keyword evidence="6" id="KW-0472">Membrane</keyword>
<accession>A0A932GQD6</accession>
<gene>
    <name evidence="6" type="primary">nuoI</name>
    <name evidence="8" type="ORF">HYY65_09315</name>
</gene>
<keyword evidence="6" id="KW-1278">Translocase</keyword>
<feature type="binding site" evidence="6">
    <location>
        <position position="112"/>
    </location>
    <ligand>
        <name>[4Fe-4S] cluster</name>
        <dbReference type="ChEBI" id="CHEBI:49883"/>
        <label>2</label>
    </ligand>
</feature>
<evidence type="ECO:0000256" key="5">
    <source>
        <dbReference type="ARBA" id="ARBA00023014"/>
    </source>
</evidence>
<comment type="subunit">
    <text evidence="6">NDH-1 is composed of 14 different subunits. Subunits NuoA, H, J, K, L, M, N constitute the membrane sector of the complex.</text>
</comment>
<dbReference type="GO" id="GO:0005506">
    <property type="term" value="F:iron ion binding"/>
    <property type="evidence" value="ECO:0007669"/>
    <property type="project" value="UniProtKB-UniRule"/>
</dbReference>
<dbReference type="GO" id="GO:0005886">
    <property type="term" value="C:plasma membrane"/>
    <property type="evidence" value="ECO:0007669"/>
    <property type="project" value="UniProtKB-SubCell"/>
</dbReference>
<evidence type="ECO:0000256" key="3">
    <source>
        <dbReference type="ARBA" id="ARBA00022737"/>
    </source>
</evidence>
<dbReference type="GO" id="GO:0051539">
    <property type="term" value="F:4 iron, 4 sulfur cluster binding"/>
    <property type="evidence" value="ECO:0007669"/>
    <property type="project" value="UniProtKB-KW"/>
</dbReference>
<keyword evidence="6" id="KW-0874">Quinone</keyword>
<keyword evidence="3" id="KW-0677">Repeat</keyword>
<feature type="binding site" evidence="6">
    <location>
        <position position="61"/>
    </location>
    <ligand>
        <name>[4Fe-4S] cluster</name>
        <dbReference type="ChEBI" id="CHEBI:49883"/>
        <label>1</label>
    </ligand>
</feature>
<dbReference type="InterPro" id="IPR017896">
    <property type="entry name" value="4Fe4S_Fe-S-bd"/>
</dbReference>
<dbReference type="GO" id="GO:0048038">
    <property type="term" value="F:quinone binding"/>
    <property type="evidence" value="ECO:0007669"/>
    <property type="project" value="UniProtKB-KW"/>
</dbReference>
<evidence type="ECO:0000256" key="1">
    <source>
        <dbReference type="ARBA" id="ARBA00022485"/>
    </source>
</evidence>
<feature type="binding site" evidence="6">
    <location>
        <position position="58"/>
    </location>
    <ligand>
        <name>[4Fe-4S] cluster</name>
        <dbReference type="ChEBI" id="CHEBI:49883"/>
        <label>1</label>
    </ligand>
</feature>
<keyword evidence="2 6" id="KW-0479">Metal-binding</keyword>
<evidence type="ECO:0000259" key="7">
    <source>
        <dbReference type="PROSITE" id="PS51379"/>
    </source>
</evidence>
<sequence>MIRRFCREILDVFWPISKGMRVTLKHLFKVPITVQYPVEKLNLATRFRGRLFNKMEDCIGCDNCAVVCPTSCISMDLVRKPKDAPKEFTSDGTEIKILVTRFDIDLTRCMFCGLCTIPCPTECLTMSEGYEHAFYDKEEWILRFGANTKNPELLALDPKKQDEKAAAIAS</sequence>
<dbReference type="HAMAP" id="MF_01351">
    <property type="entry name" value="NDH1_NuoI"/>
    <property type="match status" value="1"/>
</dbReference>
<keyword evidence="6" id="KW-1003">Cell membrane</keyword>
<dbReference type="EC" id="7.1.1.-" evidence="6"/>
<comment type="subcellular location">
    <subcellularLocation>
        <location evidence="6">Cell membrane</location>
        <topology evidence="6">Peripheral membrane protein</topology>
    </subcellularLocation>
</comment>
<dbReference type="Proteomes" id="UP000741360">
    <property type="component" value="Unassembled WGS sequence"/>
</dbReference>